<evidence type="ECO:0000313" key="2">
    <source>
        <dbReference type="EMBL" id="KAK6996747.1"/>
    </source>
</evidence>
<organism evidence="2 3">
    <name type="scientific">Favolaschia claudopus</name>
    <dbReference type="NCBI Taxonomy" id="2862362"/>
    <lineage>
        <taxon>Eukaryota</taxon>
        <taxon>Fungi</taxon>
        <taxon>Dikarya</taxon>
        <taxon>Basidiomycota</taxon>
        <taxon>Agaricomycotina</taxon>
        <taxon>Agaricomycetes</taxon>
        <taxon>Agaricomycetidae</taxon>
        <taxon>Agaricales</taxon>
        <taxon>Marasmiineae</taxon>
        <taxon>Mycenaceae</taxon>
        <taxon>Favolaschia</taxon>
    </lineage>
</organism>
<keyword evidence="3" id="KW-1185">Reference proteome</keyword>
<gene>
    <name evidence="2" type="ORF">R3P38DRAFT_3221881</name>
</gene>
<feature type="compositionally biased region" description="Low complexity" evidence="1">
    <location>
        <begin position="23"/>
        <end position="47"/>
    </location>
</feature>
<dbReference type="Proteomes" id="UP001362999">
    <property type="component" value="Unassembled WGS sequence"/>
</dbReference>
<dbReference type="EMBL" id="JAWWNJ010000096">
    <property type="protein sequence ID" value="KAK6996747.1"/>
    <property type="molecule type" value="Genomic_DNA"/>
</dbReference>
<feature type="compositionally biased region" description="Polar residues" evidence="1">
    <location>
        <begin position="48"/>
        <end position="63"/>
    </location>
</feature>
<evidence type="ECO:0000313" key="3">
    <source>
        <dbReference type="Proteomes" id="UP001362999"/>
    </source>
</evidence>
<feature type="region of interest" description="Disordered" evidence="1">
    <location>
        <begin position="20"/>
        <end position="84"/>
    </location>
</feature>
<feature type="compositionally biased region" description="Polar residues" evidence="1">
    <location>
        <begin position="71"/>
        <end position="84"/>
    </location>
</feature>
<comment type="caution">
    <text evidence="2">The sequence shown here is derived from an EMBL/GenBank/DDBJ whole genome shotgun (WGS) entry which is preliminary data.</text>
</comment>
<dbReference type="AlphaFoldDB" id="A0AAW0A1C2"/>
<accession>A0AAW0A1C2</accession>
<protein>
    <submittedName>
        <fullName evidence="2">Uncharacterized protein</fullName>
    </submittedName>
</protein>
<sequence>MKIGMRLAKADPYVGAVHPISWSVSPDASPPYSSSSGSASASAVSAPIRTSSVEATDSTTQRQPGLPTSLPRATSSQKPPITHA</sequence>
<proteinExistence type="predicted"/>
<reference evidence="2 3" key="1">
    <citation type="journal article" date="2024" name="J Genomics">
        <title>Draft genome sequencing and assembly of Favolaschia claudopus CIRM-BRFM 2984 isolated from oak limbs.</title>
        <authorList>
            <person name="Navarro D."/>
            <person name="Drula E."/>
            <person name="Chaduli D."/>
            <person name="Cazenave R."/>
            <person name="Ahrendt S."/>
            <person name="Wang J."/>
            <person name="Lipzen A."/>
            <person name="Daum C."/>
            <person name="Barry K."/>
            <person name="Grigoriev I.V."/>
            <person name="Favel A."/>
            <person name="Rosso M.N."/>
            <person name="Martin F."/>
        </authorList>
    </citation>
    <scope>NUCLEOTIDE SEQUENCE [LARGE SCALE GENOMIC DNA]</scope>
    <source>
        <strain evidence="2 3">CIRM-BRFM 2984</strain>
    </source>
</reference>
<evidence type="ECO:0000256" key="1">
    <source>
        <dbReference type="SAM" id="MobiDB-lite"/>
    </source>
</evidence>
<name>A0AAW0A1C2_9AGAR</name>